<comment type="cofactor">
    <cofactor evidence="1">
        <name>FMN</name>
        <dbReference type="ChEBI" id="CHEBI:58210"/>
    </cofactor>
</comment>
<evidence type="ECO:0000256" key="1">
    <source>
        <dbReference type="ARBA" id="ARBA00001917"/>
    </source>
</evidence>
<keyword evidence="8" id="KW-0408">Iron</keyword>
<dbReference type="Gene3D" id="2.40.30.10">
    <property type="entry name" value="Translation factors"/>
    <property type="match status" value="1"/>
</dbReference>
<dbReference type="Gene3D" id="3.10.20.30">
    <property type="match status" value="1"/>
</dbReference>
<dbReference type="InterPro" id="IPR006058">
    <property type="entry name" value="2Fe2S_fd_BS"/>
</dbReference>
<dbReference type="InParanoid" id="A0A263CY77"/>
<dbReference type="InterPro" id="IPR050415">
    <property type="entry name" value="MRET"/>
</dbReference>
<sequence>MQMIVHERRDEADGVLSLSLVPAGGGELPRWTPGAHVDVVLGNGITRQYSLCSDPADRYRWRIGVLREPRGRGGSEYVFDKVHSGDIVEVGAPRNHFELARADRYVFVAGGIGITPILPMITHAEREGAQWTLLYGGRTRTSMAFTEELAHHGDRVTIAPQDESGLLDLAGLLGTAAPGTLVYACGPEPLLGAVADRMRGWQPGALRVERFAPLAVEPAGAEEAFEVEFHASGITAVVPPGASILSVAEDAGIIADWSCREGTCGSCEAPLLAGRAEHRDSLLSEEERERQDAMMICVSRAERGCSRLRLDL</sequence>
<dbReference type="InterPro" id="IPR036010">
    <property type="entry name" value="2Fe-2S_ferredoxin-like_sf"/>
</dbReference>
<evidence type="ECO:0000256" key="8">
    <source>
        <dbReference type="ARBA" id="ARBA00023004"/>
    </source>
</evidence>
<evidence type="ECO:0000256" key="6">
    <source>
        <dbReference type="ARBA" id="ARBA00022723"/>
    </source>
</evidence>
<keyword evidence="4" id="KW-0288">FMN</keyword>
<evidence type="ECO:0000259" key="11">
    <source>
        <dbReference type="PROSITE" id="PS51384"/>
    </source>
</evidence>
<dbReference type="Proteomes" id="UP000242444">
    <property type="component" value="Unassembled WGS sequence"/>
</dbReference>
<evidence type="ECO:0000256" key="5">
    <source>
        <dbReference type="ARBA" id="ARBA00022714"/>
    </source>
</evidence>
<comment type="cofactor">
    <cofactor evidence="2">
        <name>FAD</name>
        <dbReference type="ChEBI" id="CHEBI:57692"/>
    </cofactor>
</comment>
<keyword evidence="6" id="KW-0479">Metal-binding</keyword>
<dbReference type="PRINTS" id="PR00409">
    <property type="entry name" value="PHDIOXRDTASE"/>
</dbReference>
<keyword evidence="13" id="KW-1185">Reference proteome</keyword>
<dbReference type="InterPro" id="IPR054582">
    <property type="entry name" value="DmmA-like_N"/>
</dbReference>
<dbReference type="RefSeq" id="WP_094864730.1">
    <property type="nucleotide sequence ID" value="NZ_NKYE01000015.1"/>
</dbReference>
<reference evidence="12 13" key="1">
    <citation type="submission" date="2017-07" db="EMBL/GenBank/DDBJ databases">
        <title>Amycolatopsis antarcticus sp. nov., isolated from the surface of an Antarcticus brown macroalga.</title>
        <authorList>
            <person name="Wang J."/>
            <person name="Leiva S."/>
            <person name="Huang J."/>
            <person name="Huang Y."/>
        </authorList>
    </citation>
    <scope>NUCLEOTIDE SEQUENCE [LARGE SCALE GENOMIC DNA]</scope>
    <source>
        <strain evidence="12 13">AU-G6</strain>
    </source>
</reference>
<dbReference type="InterPro" id="IPR012675">
    <property type="entry name" value="Beta-grasp_dom_sf"/>
</dbReference>
<organism evidence="12 13">
    <name type="scientific">Amycolatopsis antarctica</name>
    <dbReference type="NCBI Taxonomy" id="1854586"/>
    <lineage>
        <taxon>Bacteria</taxon>
        <taxon>Bacillati</taxon>
        <taxon>Actinomycetota</taxon>
        <taxon>Actinomycetes</taxon>
        <taxon>Pseudonocardiales</taxon>
        <taxon>Pseudonocardiaceae</taxon>
        <taxon>Amycolatopsis</taxon>
    </lineage>
</organism>
<keyword evidence="3" id="KW-0285">Flavoprotein</keyword>
<dbReference type="GO" id="GO:0051537">
    <property type="term" value="F:2 iron, 2 sulfur cluster binding"/>
    <property type="evidence" value="ECO:0007669"/>
    <property type="project" value="UniProtKB-KW"/>
</dbReference>
<dbReference type="AlphaFoldDB" id="A0A263CY77"/>
<dbReference type="PANTHER" id="PTHR47354">
    <property type="entry name" value="NADH OXIDOREDUCTASE HCR"/>
    <property type="match status" value="1"/>
</dbReference>
<dbReference type="PROSITE" id="PS51384">
    <property type="entry name" value="FAD_FR"/>
    <property type="match status" value="1"/>
</dbReference>
<dbReference type="OrthoDB" id="3807506at2"/>
<dbReference type="CDD" id="cd06185">
    <property type="entry name" value="PDR_like"/>
    <property type="match status" value="1"/>
</dbReference>
<evidence type="ECO:0000313" key="12">
    <source>
        <dbReference type="EMBL" id="OZM71110.1"/>
    </source>
</evidence>
<name>A0A263CY77_9PSEU</name>
<evidence type="ECO:0000256" key="9">
    <source>
        <dbReference type="ARBA" id="ARBA00023014"/>
    </source>
</evidence>
<dbReference type="InterPro" id="IPR001041">
    <property type="entry name" value="2Fe-2S_ferredoxin-type"/>
</dbReference>
<dbReference type="Pfam" id="PF22290">
    <property type="entry name" value="DmmA-like_N"/>
    <property type="match status" value="1"/>
</dbReference>
<dbReference type="PROSITE" id="PS00197">
    <property type="entry name" value="2FE2S_FER_1"/>
    <property type="match status" value="1"/>
</dbReference>
<dbReference type="InterPro" id="IPR017938">
    <property type="entry name" value="Riboflavin_synthase-like_b-brl"/>
</dbReference>
<dbReference type="EMBL" id="NKYE01000015">
    <property type="protein sequence ID" value="OZM71110.1"/>
    <property type="molecule type" value="Genomic_DNA"/>
</dbReference>
<keyword evidence="9" id="KW-0411">Iron-sulfur</keyword>
<dbReference type="Gene3D" id="3.40.50.80">
    <property type="entry name" value="Nucleotide-binding domain of ferredoxin-NADP reductase (FNR) module"/>
    <property type="match status" value="1"/>
</dbReference>
<dbReference type="SUPFAM" id="SSF54292">
    <property type="entry name" value="2Fe-2S ferredoxin-like"/>
    <property type="match status" value="1"/>
</dbReference>
<protein>
    <submittedName>
        <fullName evidence="12">Oxidoreductase</fullName>
    </submittedName>
</protein>
<dbReference type="InterPro" id="IPR017927">
    <property type="entry name" value="FAD-bd_FR_type"/>
</dbReference>
<evidence type="ECO:0000256" key="4">
    <source>
        <dbReference type="ARBA" id="ARBA00022643"/>
    </source>
</evidence>
<evidence type="ECO:0000256" key="2">
    <source>
        <dbReference type="ARBA" id="ARBA00001974"/>
    </source>
</evidence>
<dbReference type="GO" id="GO:0046872">
    <property type="term" value="F:metal ion binding"/>
    <property type="evidence" value="ECO:0007669"/>
    <property type="project" value="UniProtKB-KW"/>
</dbReference>
<keyword evidence="5" id="KW-0001">2Fe-2S</keyword>
<dbReference type="CDD" id="cd00207">
    <property type="entry name" value="fer2"/>
    <property type="match status" value="1"/>
</dbReference>
<proteinExistence type="predicted"/>
<dbReference type="PANTHER" id="PTHR47354:SF1">
    <property type="entry name" value="CARNITINE MONOOXYGENASE REDUCTASE SUBUNIT"/>
    <property type="match status" value="1"/>
</dbReference>
<accession>A0A263CY77</accession>
<evidence type="ECO:0000259" key="10">
    <source>
        <dbReference type="PROSITE" id="PS51085"/>
    </source>
</evidence>
<dbReference type="SUPFAM" id="SSF52343">
    <property type="entry name" value="Ferredoxin reductase-like, C-terminal NADP-linked domain"/>
    <property type="match status" value="1"/>
</dbReference>
<dbReference type="PROSITE" id="PS51085">
    <property type="entry name" value="2FE2S_FER_2"/>
    <property type="match status" value="1"/>
</dbReference>
<gene>
    <name evidence="12" type="ORF">CFN78_21835</name>
</gene>
<dbReference type="GO" id="GO:0016491">
    <property type="term" value="F:oxidoreductase activity"/>
    <property type="evidence" value="ECO:0007669"/>
    <property type="project" value="UniProtKB-KW"/>
</dbReference>
<feature type="domain" description="2Fe-2S ferredoxin-type" evidence="10">
    <location>
        <begin position="225"/>
        <end position="312"/>
    </location>
</feature>
<dbReference type="SUPFAM" id="SSF63380">
    <property type="entry name" value="Riboflavin synthase domain-like"/>
    <property type="match status" value="1"/>
</dbReference>
<comment type="caution">
    <text evidence="12">The sequence shown here is derived from an EMBL/GenBank/DDBJ whole genome shotgun (WGS) entry which is preliminary data.</text>
</comment>
<feature type="domain" description="FAD-binding FR-type" evidence="11">
    <location>
        <begin position="1"/>
        <end position="100"/>
    </location>
</feature>
<dbReference type="InterPro" id="IPR039261">
    <property type="entry name" value="FNR_nucleotide-bd"/>
</dbReference>
<keyword evidence="7" id="KW-0560">Oxidoreductase</keyword>
<evidence type="ECO:0000313" key="13">
    <source>
        <dbReference type="Proteomes" id="UP000242444"/>
    </source>
</evidence>
<evidence type="ECO:0000256" key="7">
    <source>
        <dbReference type="ARBA" id="ARBA00023002"/>
    </source>
</evidence>
<dbReference type="Pfam" id="PF00111">
    <property type="entry name" value="Fer2"/>
    <property type="match status" value="1"/>
</dbReference>
<evidence type="ECO:0000256" key="3">
    <source>
        <dbReference type="ARBA" id="ARBA00022630"/>
    </source>
</evidence>